<dbReference type="AlphaFoldDB" id="F7XDW4"/>
<dbReference type="HOGENOM" id="CLU_146057_0_0_5"/>
<organism evidence="2 3">
    <name type="scientific">Sinorhizobium meliloti (strain SM11)</name>
    <dbReference type="NCBI Taxonomy" id="707241"/>
    <lineage>
        <taxon>Bacteria</taxon>
        <taxon>Pseudomonadati</taxon>
        <taxon>Pseudomonadota</taxon>
        <taxon>Alphaproteobacteria</taxon>
        <taxon>Hyphomicrobiales</taxon>
        <taxon>Rhizobiaceae</taxon>
        <taxon>Sinorhizobium/Ensifer group</taxon>
        <taxon>Sinorhizobium</taxon>
    </lineage>
</organism>
<protein>
    <recommendedName>
        <fullName evidence="4">DUF551 domain-containing protein</fullName>
    </recommendedName>
</protein>
<accession>F7XDW4</accession>
<evidence type="ECO:0000313" key="3">
    <source>
        <dbReference type="Proteomes" id="UP000009045"/>
    </source>
</evidence>
<reference evidence="2 3" key="1">
    <citation type="journal article" date="2011" name="J. Biotechnol.">
        <title>The complete genome sequence of the dominant Sinorhizobium meliloti field isolate SM11 extends the S. meliloti pan-genome.</title>
        <authorList>
            <person name="Schneiker-Bekel S."/>
            <person name="Wibberg D."/>
            <person name="Bekel T."/>
            <person name="Blom J."/>
            <person name="Linke B."/>
            <person name="Neuweger H."/>
            <person name="Stiens M."/>
            <person name="Vorholter F.J."/>
            <person name="Weidner S."/>
            <person name="Goesmann A."/>
            <person name="Puhler A."/>
            <person name="Schluter A."/>
        </authorList>
    </citation>
    <scope>NUCLEOTIDE SEQUENCE [LARGE SCALE GENOMIC DNA]</scope>
    <source>
        <strain evidence="2 3">SM11</strain>
        <plasmid evidence="3">pSmeSM11c</plasmid>
    </source>
</reference>
<dbReference type="EMBL" id="CP001831">
    <property type="protein sequence ID" value="AEH81739.1"/>
    <property type="molecule type" value="Genomic_DNA"/>
</dbReference>
<dbReference type="Proteomes" id="UP000009045">
    <property type="component" value="Plasmid pSmeSM11c"/>
</dbReference>
<gene>
    <name evidence="2" type="ordered locus">SM11_pC0666</name>
</gene>
<name>F7XDW4_SINMM</name>
<evidence type="ECO:0000313" key="2">
    <source>
        <dbReference type="EMBL" id="AEH81739.1"/>
    </source>
</evidence>
<dbReference type="KEGG" id="smx:SM11_pC0666"/>
<keyword evidence="2" id="KW-0614">Plasmid</keyword>
<evidence type="ECO:0008006" key="4">
    <source>
        <dbReference type="Google" id="ProtNLM"/>
    </source>
</evidence>
<sequence length="102" mass="11324">MMPEPDSWRHMASAPKDGSRILVTIRPSEQGAAEVDLVFWSNGDQFGADGWRASDSSPGRIIEYAEPELKCWMPMPSANLNRTSMPSPWEGEDERELDGSGI</sequence>
<dbReference type="PATRIC" id="fig|707241.3.peg.4634"/>
<feature type="region of interest" description="Disordered" evidence="1">
    <location>
        <begin position="81"/>
        <end position="102"/>
    </location>
</feature>
<proteinExistence type="predicted"/>
<geneLocation type="plasmid" evidence="2 3">
    <name>pSmeSM11c</name>
</geneLocation>
<evidence type="ECO:0000256" key="1">
    <source>
        <dbReference type="SAM" id="MobiDB-lite"/>
    </source>
</evidence>